<evidence type="ECO:0000313" key="3">
    <source>
        <dbReference type="Proteomes" id="UP000561726"/>
    </source>
</evidence>
<dbReference type="Proteomes" id="UP000561726">
    <property type="component" value="Unassembled WGS sequence"/>
</dbReference>
<evidence type="ECO:0000259" key="1">
    <source>
        <dbReference type="Pfam" id="PF12697"/>
    </source>
</evidence>
<dbReference type="InterPro" id="IPR000073">
    <property type="entry name" value="AB_hydrolase_1"/>
</dbReference>
<dbReference type="Gene3D" id="3.40.50.1820">
    <property type="entry name" value="alpha/beta hydrolase"/>
    <property type="match status" value="1"/>
</dbReference>
<organism evidence="2 3">
    <name type="scientific">Cryobacterium roopkundense</name>
    <dbReference type="NCBI Taxonomy" id="1001240"/>
    <lineage>
        <taxon>Bacteria</taxon>
        <taxon>Bacillati</taxon>
        <taxon>Actinomycetota</taxon>
        <taxon>Actinomycetes</taxon>
        <taxon>Micrococcales</taxon>
        <taxon>Microbacteriaceae</taxon>
        <taxon>Cryobacterium</taxon>
    </lineage>
</organism>
<dbReference type="PANTHER" id="PTHR43358">
    <property type="entry name" value="ALPHA/BETA-HYDROLASE"/>
    <property type="match status" value="1"/>
</dbReference>
<dbReference type="RefSeq" id="WP_052542529.1">
    <property type="nucleotide sequence ID" value="NZ_JACHBQ010000001.1"/>
</dbReference>
<dbReference type="SUPFAM" id="SSF53474">
    <property type="entry name" value="alpha/beta-Hydrolases"/>
    <property type="match status" value="1"/>
</dbReference>
<evidence type="ECO:0000313" key="2">
    <source>
        <dbReference type="EMBL" id="MBB5640988.1"/>
    </source>
</evidence>
<dbReference type="AlphaFoldDB" id="A0A7W9E3A2"/>
<proteinExistence type="predicted"/>
<dbReference type="InterPro" id="IPR029058">
    <property type="entry name" value="AB_hydrolase_fold"/>
</dbReference>
<reference evidence="2 3" key="1">
    <citation type="submission" date="2020-08" db="EMBL/GenBank/DDBJ databases">
        <title>Sequencing the genomes of 1000 actinobacteria strains.</title>
        <authorList>
            <person name="Klenk H.-P."/>
        </authorList>
    </citation>
    <scope>NUCLEOTIDE SEQUENCE [LARGE SCALE GENOMIC DNA]</scope>
    <source>
        <strain evidence="2 3">DSM 21065</strain>
    </source>
</reference>
<name>A0A7W9E3A2_9MICO</name>
<gene>
    <name evidence="2" type="ORF">BJ997_001536</name>
</gene>
<sequence>MRVVSAVAGAVVAAGLALGGLGLVIARSLTAPVGPRTYDLTIRGVDDSGERPVVILDRTPRTAAAGDYCLILENGDLVQLSREVQNRGPRLIGRKGVGEPRRDLSAGQRASWSGIYFATPADAALESTDVIVPTDVGPAPAWLIAPPGEPSTTWAIHIHGLGSTRAGTLRGVQVASESGLTSLVVTYRNDGEGPRVGAGRSELGAAEVNDVRAAVAFAQENGASNVILFGWSMGAAIALQLAADAQLRGIIIGLVLDSPILDWVATIMANCTRTGLPAWTGVLAMPWLKVRLLARMTRLTNPVDLPSFDWITRAGELTVPTLVLHGAFDTSSPFGLSTRLGILSPGVVDLEKFKADHTMSWNADRTRWRAAVSSWLVAQLAPGDR</sequence>
<dbReference type="Pfam" id="PF12697">
    <property type="entry name" value="Abhydrolase_6"/>
    <property type="match status" value="1"/>
</dbReference>
<dbReference type="GO" id="GO:0003824">
    <property type="term" value="F:catalytic activity"/>
    <property type="evidence" value="ECO:0007669"/>
    <property type="project" value="UniProtKB-ARBA"/>
</dbReference>
<feature type="domain" description="AB hydrolase-1" evidence="1">
    <location>
        <begin position="156"/>
        <end position="318"/>
    </location>
</feature>
<protein>
    <submittedName>
        <fullName evidence="2">Pimeloyl-ACP methyl ester carboxylesterase</fullName>
    </submittedName>
</protein>
<accession>A0A7W9E3A2</accession>
<dbReference type="EMBL" id="JACHBQ010000001">
    <property type="protein sequence ID" value="MBB5640988.1"/>
    <property type="molecule type" value="Genomic_DNA"/>
</dbReference>
<dbReference type="InterPro" id="IPR052920">
    <property type="entry name" value="DNA-binding_regulatory"/>
</dbReference>
<comment type="caution">
    <text evidence="2">The sequence shown here is derived from an EMBL/GenBank/DDBJ whole genome shotgun (WGS) entry which is preliminary data.</text>
</comment>
<dbReference type="PANTHER" id="PTHR43358:SF4">
    <property type="entry name" value="ALPHA_BETA HYDROLASE FOLD-1 DOMAIN-CONTAINING PROTEIN"/>
    <property type="match status" value="1"/>
</dbReference>